<dbReference type="InterPro" id="IPR023214">
    <property type="entry name" value="HAD_sf"/>
</dbReference>
<gene>
    <name evidence="1" type="ORF">NN4_39390</name>
</gene>
<dbReference type="RefSeq" id="WP_147133088.1">
    <property type="nucleotide sequence ID" value="NZ_BJXA01000024.1"/>
</dbReference>
<name>A0A511MFG5_9NOCA</name>
<dbReference type="OrthoDB" id="9795007at2"/>
<dbReference type="Gene3D" id="3.40.50.1000">
    <property type="entry name" value="HAD superfamily/HAD-like"/>
    <property type="match status" value="1"/>
</dbReference>
<evidence type="ECO:0000313" key="1">
    <source>
        <dbReference type="EMBL" id="GEM39420.1"/>
    </source>
</evidence>
<dbReference type="SFLD" id="SFLDS00003">
    <property type="entry name" value="Haloacid_Dehalogenase"/>
    <property type="match status" value="1"/>
</dbReference>
<dbReference type="InterPro" id="IPR036412">
    <property type="entry name" value="HAD-like_sf"/>
</dbReference>
<reference evidence="1 2" key="1">
    <citation type="submission" date="2019-07" db="EMBL/GenBank/DDBJ databases">
        <title>Whole genome shotgun sequence of Nocardia ninae NBRC 108245.</title>
        <authorList>
            <person name="Hosoyama A."/>
            <person name="Uohara A."/>
            <person name="Ohji S."/>
            <person name="Ichikawa N."/>
        </authorList>
    </citation>
    <scope>NUCLEOTIDE SEQUENCE [LARGE SCALE GENOMIC DNA]</scope>
    <source>
        <strain evidence="1 2">NBRC 108245</strain>
    </source>
</reference>
<organism evidence="1 2">
    <name type="scientific">Nocardia ninae NBRC 108245</name>
    <dbReference type="NCBI Taxonomy" id="1210091"/>
    <lineage>
        <taxon>Bacteria</taxon>
        <taxon>Bacillati</taxon>
        <taxon>Actinomycetota</taxon>
        <taxon>Actinomycetes</taxon>
        <taxon>Mycobacteriales</taxon>
        <taxon>Nocardiaceae</taxon>
        <taxon>Nocardia</taxon>
    </lineage>
</organism>
<dbReference type="Proteomes" id="UP000321424">
    <property type="component" value="Unassembled WGS sequence"/>
</dbReference>
<protein>
    <recommendedName>
        <fullName evidence="3">Haloacid dehalogenase</fullName>
    </recommendedName>
</protein>
<dbReference type="PANTHER" id="PTHR43611:SF3">
    <property type="entry name" value="FLAVIN MONONUCLEOTIDE HYDROLASE 1, CHLOROPLATIC"/>
    <property type="match status" value="1"/>
</dbReference>
<dbReference type="SFLD" id="SFLDG01129">
    <property type="entry name" value="C1.5:_HAD__Beta-PGM__Phosphata"/>
    <property type="match status" value="1"/>
</dbReference>
<dbReference type="Pfam" id="PF00702">
    <property type="entry name" value="Hydrolase"/>
    <property type="match status" value="1"/>
</dbReference>
<keyword evidence="2" id="KW-1185">Reference proteome</keyword>
<dbReference type="PANTHER" id="PTHR43611">
    <property type="entry name" value="ALPHA-D-GLUCOSE 1-PHOSPHATE PHOSPHATASE"/>
    <property type="match status" value="1"/>
</dbReference>
<dbReference type="NCBIfam" id="TIGR01509">
    <property type="entry name" value="HAD-SF-IA-v3"/>
    <property type="match status" value="1"/>
</dbReference>
<evidence type="ECO:0008006" key="3">
    <source>
        <dbReference type="Google" id="ProtNLM"/>
    </source>
</evidence>
<sequence length="200" mass="21446">MNRPAILIDIGGVLVPDYLTAAAAEWSSRLGISPSAFLAALFGGSDDQVLIGRISEESWWRIVGDRLAVGPDLINTIRCDLASRETWDATLVASLRNVHGLAKTAVVSNAWPHIRTRMANAGLLDMVDAIVLSCEVGYAKPDPRIYIAALQRVGARPEEALFIDDTPGHVAIARSLGMAGHLHTSTSDTLARILEFLPPG</sequence>
<dbReference type="SUPFAM" id="SSF56784">
    <property type="entry name" value="HAD-like"/>
    <property type="match status" value="1"/>
</dbReference>
<comment type="caution">
    <text evidence="1">The sequence shown here is derived from an EMBL/GenBank/DDBJ whole genome shotgun (WGS) entry which is preliminary data.</text>
</comment>
<dbReference type="PRINTS" id="PR00413">
    <property type="entry name" value="HADHALOGNASE"/>
</dbReference>
<dbReference type="EMBL" id="BJXA01000024">
    <property type="protein sequence ID" value="GEM39420.1"/>
    <property type="molecule type" value="Genomic_DNA"/>
</dbReference>
<dbReference type="CDD" id="cd02603">
    <property type="entry name" value="HAD_sEH-N_like"/>
    <property type="match status" value="1"/>
</dbReference>
<evidence type="ECO:0000313" key="2">
    <source>
        <dbReference type="Proteomes" id="UP000321424"/>
    </source>
</evidence>
<dbReference type="AlphaFoldDB" id="A0A511MFG5"/>
<proteinExistence type="predicted"/>
<accession>A0A511MFG5</accession>
<dbReference type="InterPro" id="IPR006439">
    <property type="entry name" value="HAD-SF_hydro_IA"/>
</dbReference>